<dbReference type="SMART" id="SM00438">
    <property type="entry name" value="ZnF_NFX"/>
    <property type="match status" value="5"/>
</dbReference>
<evidence type="ECO:0000259" key="10">
    <source>
        <dbReference type="PROSITE" id="PS51981"/>
    </source>
</evidence>
<feature type="domain" description="RZ-type" evidence="10">
    <location>
        <begin position="1749"/>
        <end position="1820"/>
    </location>
</feature>
<evidence type="ECO:0000256" key="1">
    <source>
        <dbReference type="ARBA" id="ARBA00004496"/>
    </source>
</evidence>
<dbReference type="GeneTree" id="ENSGT00940000155154"/>
<protein>
    <submittedName>
        <fullName evidence="11">Zinc finger NFX1-type containing 1</fullName>
    </submittedName>
</protein>
<organism evidence="11 12">
    <name type="scientific">Scleropages formosus</name>
    <name type="common">Asian bonytongue</name>
    <name type="synonym">Osteoglossum formosum</name>
    <dbReference type="NCBI Taxonomy" id="113540"/>
    <lineage>
        <taxon>Eukaryota</taxon>
        <taxon>Metazoa</taxon>
        <taxon>Chordata</taxon>
        <taxon>Craniata</taxon>
        <taxon>Vertebrata</taxon>
        <taxon>Euteleostomi</taxon>
        <taxon>Actinopterygii</taxon>
        <taxon>Neopterygii</taxon>
        <taxon>Teleostei</taxon>
        <taxon>Osteoglossocephala</taxon>
        <taxon>Osteoglossomorpha</taxon>
        <taxon>Osteoglossiformes</taxon>
        <taxon>Osteoglossidae</taxon>
        <taxon>Scleropages</taxon>
    </lineage>
</organism>
<dbReference type="InterPro" id="IPR057373">
    <property type="entry name" value="ZNFX1"/>
</dbReference>
<keyword evidence="5" id="KW-0863">Zinc-finger</keyword>
<evidence type="ECO:0000256" key="5">
    <source>
        <dbReference type="ARBA" id="ARBA00022771"/>
    </source>
</evidence>
<keyword evidence="6" id="KW-0862">Zinc</keyword>
<reference evidence="11" key="2">
    <citation type="submission" date="2025-08" db="UniProtKB">
        <authorList>
            <consortium name="Ensembl"/>
        </authorList>
    </citation>
    <scope>IDENTIFICATION</scope>
</reference>
<dbReference type="FunFam" id="3.40.50.300:FF:001140">
    <property type="entry name" value="Zinc finger NFX1-type containing 1"/>
    <property type="match status" value="1"/>
</dbReference>
<dbReference type="InterPro" id="IPR046439">
    <property type="entry name" value="ZF_RZ_dom"/>
</dbReference>
<feature type="region of interest" description="Disordered" evidence="9">
    <location>
        <begin position="1"/>
        <end position="70"/>
    </location>
</feature>
<dbReference type="Pfam" id="PF20173">
    <property type="entry name" value="ZnF_RZ-type"/>
    <property type="match status" value="1"/>
</dbReference>
<dbReference type="Pfam" id="PF13087">
    <property type="entry name" value="AAA_12"/>
    <property type="match status" value="1"/>
</dbReference>
<keyword evidence="12" id="KW-1185">Reference proteome</keyword>
<dbReference type="FunFam" id="3.40.50.300:FF:000742">
    <property type="entry name" value="NFX1-type zinc finger-containing protein 1"/>
    <property type="match status" value="1"/>
</dbReference>
<dbReference type="SUPFAM" id="SSF52540">
    <property type="entry name" value="P-loop containing nucleoside triphosphate hydrolases"/>
    <property type="match status" value="1"/>
</dbReference>
<keyword evidence="7" id="KW-0391">Immunity</keyword>
<accession>A0A8C9W6D5</accession>
<dbReference type="Pfam" id="PF25396">
    <property type="entry name" value="ZNFX1"/>
    <property type="match status" value="1"/>
</dbReference>
<name>A0A8C9W6D5_SCLFO</name>
<dbReference type="GO" id="GO:0031380">
    <property type="term" value="C:nuclear RNA-directed RNA polymerase complex"/>
    <property type="evidence" value="ECO:0007669"/>
    <property type="project" value="TreeGrafter"/>
</dbReference>
<dbReference type="InterPro" id="IPR047187">
    <property type="entry name" value="SF1_C_Upf1"/>
</dbReference>
<dbReference type="GO" id="GO:0004386">
    <property type="term" value="F:helicase activity"/>
    <property type="evidence" value="ECO:0007669"/>
    <property type="project" value="InterPro"/>
</dbReference>
<dbReference type="InterPro" id="IPR041679">
    <property type="entry name" value="DNA2/NAM7-like_C"/>
</dbReference>
<dbReference type="PANTHER" id="PTHR10887">
    <property type="entry name" value="DNA2/NAM7 HELICASE FAMILY"/>
    <property type="match status" value="1"/>
</dbReference>
<evidence type="ECO:0000313" key="11">
    <source>
        <dbReference type="Ensembl" id="ENSSFOP00015069447.1"/>
    </source>
</evidence>
<dbReference type="Gene3D" id="3.40.50.300">
    <property type="entry name" value="P-loop containing nucleotide triphosphate hydrolases"/>
    <property type="match status" value="3"/>
</dbReference>
<keyword evidence="2" id="KW-0963">Cytoplasm</keyword>
<keyword evidence="3" id="KW-0479">Metal-binding</keyword>
<dbReference type="CDD" id="cd18808">
    <property type="entry name" value="SF1_C_Upf1"/>
    <property type="match status" value="1"/>
</dbReference>
<proteinExistence type="predicted"/>
<keyword evidence="8" id="KW-0175">Coiled coil</keyword>
<evidence type="ECO:0000256" key="9">
    <source>
        <dbReference type="SAM" id="MobiDB-lite"/>
    </source>
</evidence>
<feature type="coiled-coil region" evidence="8">
    <location>
        <begin position="729"/>
        <end position="756"/>
    </location>
</feature>
<feature type="compositionally biased region" description="Gly residues" evidence="9">
    <location>
        <begin position="45"/>
        <end position="59"/>
    </location>
</feature>
<reference evidence="11 12" key="1">
    <citation type="submission" date="2019-04" db="EMBL/GenBank/DDBJ databases">
        <authorList>
            <consortium name="Wellcome Sanger Institute Data Sharing"/>
        </authorList>
    </citation>
    <scope>NUCLEOTIDE SEQUENCE [LARGE SCALE GENOMIC DNA]</scope>
</reference>
<dbReference type="PROSITE" id="PS51981">
    <property type="entry name" value="ZF_RZ"/>
    <property type="match status" value="1"/>
</dbReference>
<evidence type="ECO:0000256" key="2">
    <source>
        <dbReference type="ARBA" id="ARBA00022490"/>
    </source>
</evidence>
<dbReference type="CDD" id="cd17936">
    <property type="entry name" value="EEXXEc_NFX1"/>
    <property type="match status" value="1"/>
</dbReference>
<evidence type="ECO:0000256" key="4">
    <source>
        <dbReference type="ARBA" id="ARBA00022737"/>
    </source>
</evidence>
<dbReference type="InterPro" id="IPR041677">
    <property type="entry name" value="DNA2/NAM7_AAA_11"/>
</dbReference>
<dbReference type="InterPro" id="IPR027417">
    <property type="entry name" value="P-loop_NTPase"/>
</dbReference>
<dbReference type="Pfam" id="PF13086">
    <property type="entry name" value="AAA_11"/>
    <property type="match status" value="1"/>
</dbReference>
<dbReference type="OrthoDB" id="2423195at2759"/>
<dbReference type="GO" id="GO:0008270">
    <property type="term" value="F:zinc ion binding"/>
    <property type="evidence" value="ECO:0007669"/>
    <property type="project" value="UniProtKB-KW"/>
</dbReference>
<evidence type="ECO:0000256" key="3">
    <source>
        <dbReference type="ARBA" id="ARBA00022723"/>
    </source>
</evidence>
<dbReference type="GO" id="GO:0005737">
    <property type="term" value="C:cytoplasm"/>
    <property type="evidence" value="ECO:0007669"/>
    <property type="project" value="UniProtKB-SubCell"/>
</dbReference>
<evidence type="ECO:0000256" key="7">
    <source>
        <dbReference type="ARBA" id="ARBA00022859"/>
    </source>
</evidence>
<dbReference type="InterPro" id="IPR045055">
    <property type="entry name" value="DNA2/NAM7-like"/>
</dbReference>
<reference evidence="11" key="3">
    <citation type="submission" date="2025-09" db="UniProtKB">
        <authorList>
            <consortium name="Ensembl"/>
        </authorList>
    </citation>
    <scope>IDENTIFICATION</scope>
</reference>
<comment type="subcellular location">
    <subcellularLocation>
        <location evidence="1">Cytoplasm</location>
    </subcellularLocation>
</comment>
<evidence type="ECO:0000256" key="6">
    <source>
        <dbReference type="ARBA" id="ARBA00022833"/>
    </source>
</evidence>
<dbReference type="GO" id="GO:0002376">
    <property type="term" value="P:immune system process"/>
    <property type="evidence" value="ECO:0007669"/>
    <property type="project" value="UniProtKB-KW"/>
</dbReference>
<dbReference type="Proteomes" id="UP000694397">
    <property type="component" value="Chromosome 24"/>
</dbReference>
<dbReference type="Ensembl" id="ENSSFOT00015052619.1">
    <property type="protein sequence ID" value="ENSSFOP00015069447.1"/>
    <property type="gene ID" value="ENSSFOG00015003037.2"/>
</dbReference>
<keyword evidence="4" id="KW-0677">Repeat</keyword>
<dbReference type="PANTHER" id="PTHR10887:SF341">
    <property type="entry name" value="NFX1-TYPE ZINC FINGER-CONTAINING PROTEIN 1"/>
    <property type="match status" value="1"/>
</dbReference>
<dbReference type="InterPro" id="IPR000967">
    <property type="entry name" value="Znf_NFX1"/>
</dbReference>
<sequence length="1839" mass="209637">ENNWRHPAVRGRGRGDFRGRIWRGQHNDRRGENLQDHRDREEGAAGRGGGRVGDQGSGNGRALPRGEKPEVRRLGPKALEELLGKDASEVAITLSSSPGLQALLDEKTMGHILVQLLCQVLSKAISSRIDRRIVQHLAGVIKDSTFIRTILPHYIAGMMSDSIPARRAQYPQHLENIISLLSDVVRIFPASSVQVISMLVALLKPTINELRASGVTIPNNIEENLEKVDGLINHLKEKARDGTLRSDNYTFLANEDAAPPGEGHFRTITIYPSPEEIHQNEKPFLRPNITTRSYLSSEIYLDTHFRLLREDFVRPLRDGIRQLLQSYQDERQGLAPTKARRFDEIRMYLDTRIIVPLCTPTGIAYKVQFDSRPLKFVRWQNSKRLLYGSLVCLSRDNFETLLFATVSDRSPEDLQKGLVQLSFSQDSRPALAELQVSDSFLMVETTAYFEAYRHVLEGLQEEEAENLPFQRYIVECNKEIRSPAYLTMGEEFVLKAIAAKGFEKSMKPFSVLDQGAWPSMEQLGLDESQMRALKLALTKELAIIQGPPGTGKTHVGLKIAQALLTNSHVWKMDVATPPVLVVCYTNHALDQFLEGIHGFLKEGIVRVGGRSNSEVLKQFTLRELTGGPNFRRSLPAHLRRAHFEVTQAEQRILEQASQLECSLRGILREEFLEKFISEDHWESLNNSPVRHDSQWISISSPSKWKLVKLCGLNSNRCLVQSQHVFNITEEDEEEEQLQEEEELVDVEEEATLIQNERIIEDSELHEKVLQKKKKKKTDLAVKELAKVMLTLNLDNKDEPVQNQDDWQMQRDQKRKLKQRIRKELAKTTALSEEEEASIYDVWTLSLQERWKLYRLWVMRYRTDMRTRALQSEKVYQDAAERLAEIRMRQDLCVLQEARVIGMTTTGAAKYRRALQEVRPRLVIVEEAAEVLEAHIITTLSRACQHLILIGDHQQLRPSATVYELAKNFNLEVSLFERLVKLDFPYVRLNYQHRMRPEIARLLTPHIYTELENHPSVLEYDNIKGILSNLFFVEHEFPEEEIQDGRSHQNRHEAQFVVALCQYLLYQDYKPSQITILTTYTGQLHCLRRMLPASRFAGVKVHVVDKYQGEENDIVLLSLVRSNPEGRVGFLQIANRVCVALSRAKKGLYCIGNMSMLGRVHLWSSILHTLREHGQMGHHLTLCCQNHPETRSLVSCAEDFKQAPEGGCRRACDFRLPCGHVCTRVCHPYDPEHKNFECMKPCPKVLCKLGHRCPARCYQECPDCPVLVQKVIPSCQHEQMVPCHQDPSDFICQEPCKKKLRCGHPCVSVCGEPCTTHCMVQITVELDCGHCQEVSCHRSGPGVRPPACKVPCRVILKCGHPCLGTCHKCHQGRIHQACSKPCRRPLVCSHLCLEPCTDKCPPCQIPCQNRCVHSVCPKPCGKPCAPCAEPCAWQCPHQRCTKLCHEPCDRPPCNQPCSEILDCGHPCIGLCGDTCPEKCRICNHDEVTEIFFGMEDDPLARFIELEDCGHIFESTALDKYMNQDEEAVDDQDQLAIRLKECPKCRTPIRRNLRYGAHINRCLAEIEKVKAVLNGCPEALGNERKALLDRRQKMAVVSLYDLRKYGDLAKRLTEGDLNLQNLWMLENEMAFLDRFDKVIKPMVKNKSSVHWEVFALRLEEFLGWLEHPNQRFLEQQISDLQDEAQRLIYLAKLNICCDRAMYKLEDATLKTKVQDLRKILEGTSPFTQKDEMWVKEELKCLEKKLPGGLGITSEERVMIVQAMQLPKGHWYKCPNGHVYAIGDCGGAMESRKCPECPATIGGANHTLSTGNAVASEMDGAQHAAWSDAANLLNYDLNRLRL</sequence>
<dbReference type="GO" id="GO:0031048">
    <property type="term" value="P:regulatory ncRNA-mediated heterochromatin formation"/>
    <property type="evidence" value="ECO:0007669"/>
    <property type="project" value="TreeGrafter"/>
</dbReference>
<gene>
    <name evidence="11" type="primary">ZNFX1</name>
    <name evidence="11" type="synonym">znfx1</name>
</gene>
<evidence type="ECO:0000256" key="8">
    <source>
        <dbReference type="SAM" id="Coils"/>
    </source>
</evidence>
<feature type="compositionally biased region" description="Basic and acidic residues" evidence="9">
    <location>
        <begin position="13"/>
        <end position="44"/>
    </location>
</feature>
<evidence type="ECO:0000313" key="12">
    <source>
        <dbReference type="Proteomes" id="UP000694397"/>
    </source>
</evidence>